<keyword evidence="2" id="KW-0521">NADP</keyword>
<dbReference type="InterPro" id="IPR020904">
    <property type="entry name" value="Sc_DH/Rdtase_CS"/>
</dbReference>
<dbReference type="Gene3D" id="3.40.50.720">
    <property type="entry name" value="NAD(P)-binding Rossmann-like Domain"/>
    <property type="match status" value="1"/>
</dbReference>
<dbReference type="PRINTS" id="PR00081">
    <property type="entry name" value="GDHRDH"/>
</dbReference>
<dbReference type="PROSITE" id="PS00061">
    <property type="entry name" value="ADH_SHORT"/>
    <property type="match status" value="1"/>
</dbReference>
<sequence length="302" mass="32876">MVAEQRVWFITGASGGLGKSLVEAVLESGENVVATARRISTLDYLKIQYGPTRILVVALDVAVNEQIDEAFKAMIDHFGRLDVVVNNAGSAIFGEIEGIPEDAARKLFDLLFWGPVYISKLAAKTVREVNKPGHGAVIFNISSAGGYNASPGLAFYAAGKFALEGFSEAFSKELLPEWNIKICIIEPGGFETGWRGSTTVYDEHPAYVNNPANFRGLRNSIPYLGDPLKGAKALIRLSHEPKLPMRIALGSDSHAIVKTKAKLVAQDAEEWSFISRSTDRDDLDGVAYGEMIIKKLKETSNN</sequence>
<comment type="similarity">
    <text evidence="1 4">Belongs to the short-chain dehydrogenases/reductases (SDR) family.</text>
</comment>
<dbReference type="InterPro" id="IPR036291">
    <property type="entry name" value="NAD(P)-bd_dom_sf"/>
</dbReference>
<dbReference type="OrthoDB" id="1274115at2759"/>
<gene>
    <name evidence="5" type="ORF">CPB83DRAFT_537699</name>
</gene>
<evidence type="ECO:0000313" key="5">
    <source>
        <dbReference type="EMBL" id="KAF9533225.1"/>
    </source>
</evidence>
<dbReference type="PANTHER" id="PTHR43976:SF16">
    <property type="entry name" value="SHORT-CHAIN DEHYDROGENASE_REDUCTASE FAMILY PROTEIN"/>
    <property type="match status" value="1"/>
</dbReference>
<dbReference type="Pfam" id="PF00106">
    <property type="entry name" value="adh_short"/>
    <property type="match status" value="1"/>
</dbReference>
<protein>
    <submittedName>
        <fullName evidence="5">NAD(P)-binding protein</fullName>
    </submittedName>
</protein>
<proteinExistence type="inferred from homology"/>
<evidence type="ECO:0000313" key="6">
    <source>
        <dbReference type="Proteomes" id="UP000807306"/>
    </source>
</evidence>
<dbReference type="PRINTS" id="PR00080">
    <property type="entry name" value="SDRFAMILY"/>
</dbReference>
<dbReference type="CDD" id="cd05374">
    <property type="entry name" value="17beta-HSD-like_SDR_c"/>
    <property type="match status" value="1"/>
</dbReference>
<evidence type="ECO:0000256" key="1">
    <source>
        <dbReference type="ARBA" id="ARBA00006484"/>
    </source>
</evidence>
<keyword evidence="3" id="KW-0560">Oxidoreductase</keyword>
<dbReference type="InterPro" id="IPR002347">
    <property type="entry name" value="SDR_fam"/>
</dbReference>
<dbReference type="Proteomes" id="UP000807306">
    <property type="component" value="Unassembled WGS sequence"/>
</dbReference>
<organism evidence="5 6">
    <name type="scientific">Crepidotus variabilis</name>
    <dbReference type="NCBI Taxonomy" id="179855"/>
    <lineage>
        <taxon>Eukaryota</taxon>
        <taxon>Fungi</taxon>
        <taxon>Dikarya</taxon>
        <taxon>Basidiomycota</taxon>
        <taxon>Agaricomycotina</taxon>
        <taxon>Agaricomycetes</taxon>
        <taxon>Agaricomycetidae</taxon>
        <taxon>Agaricales</taxon>
        <taxon>Agaricineae</taxon>
        <taxon>Crepidotaceae</taxon>
        <taxon>Crepidotus</taxon>
    </lineage>
</organism>
<dbReference type="PANTHER" id="PTHR43976">
    <property type="entry name" value="SHORT CHAIN DEHYDROGENASE"/>
    <property type="match status" value="1"/>
</dbReference>
<name>A0A9P6JV82_9AGAR</name>
<accession>A0A9P6JV82</accession>
<keyword evidence="6" id="KW-1185">Reference proteome</keyword>
<dbReference type="GO" id="GO:0016491">
    <property type="term" value="F:oxidoreductase activity"/>
    <property type="evidence" value="ECO:0007669"/>
    <property type="project" value="UniProtKB-KW"/>
</dbReference>
<dbReference type="EMBL" id="MU157829">
    <property type="protein sequence ID" value="KAF9533225.1"/>
    <property type="molecule type" value="Genomic_DNA"/>
</dbReference>
<evidence type="ECO:0000256" key="3">
    <source>
        <dbReference type="ARBA" id="ARBA00023002"/>
    </source>
</evidence>
<reference evidence="5" key="1">
    <citation type="submission" date="2020-11" db="EMBL/GenBank/DDBJ databases">
        <authorList>
            <consortium name="DOE Joint Genome Institute"/>
            <person name="Ahrendt S."/>
            <person name="Riley R."/>
            <person name="Andreopoulos W."/>
            <person name="Labutti K."/>
            <person name="Pangilinan J."/>
            <person name="Ruiz-Duenas F.J."/>
            <person name="Barrasa J.M."/>
            <person name="Sanchez-Garcia M."/>
            <person name="Camarero S."/>
            <person name="Miyauchi S."/>
            <person name="Serrano A."/>
            <person name="Linde D."/>
            <person name="Babiker R."/>
            <person name="Drula E."/>
            <person name="Ayuso-Fernandez I."/>
            <person name="Pacheco R."/>
            <person name="Padilla G."/>
            <person name="Ferreira P."/>
            <person name="Barriuso J."/>
            <person name="Kellner H."/>
            <person name="Castanera R."/>
            <person name="Alfaro M."/>
            <person name="Ramirez L."/>
            <person name="Pisabarro A.G."/>
            <person name="Kuo A."/>
            <person name="Tritt A."/>
            <person name="Lipzen A."/>
            <person name="He G."/>
            <person name="Yan M."/>
            <person name="Ng V."/>
            <person name="Cullen D."/>
            <person name="Martin F."/>
            <person name="Rosso M.-N."/>
            <person name="Henrissat B."/>
            <person name="Hibbett D."/>
            <person name="Martinez A.T."/>
            <person name="Grigoriev I.V."/>
        </authorList>
    </citation>
    <scope>NUCLEOTIDE SEQUENCE</scope>
    <source>
        <strain evidence="5">CBS 506.95</strain>
    </source>
</reference>
<evidence type="ECO:0000256" key="2">
    <source>
        <dbReference type="ARBA" id="ARBA00022857"/>
    </source>
</evidence>
<comment type="caution">
    <text evidence="5">The sequence shown here is derived from an EMBL/GenBank/DDBJ whole genome shotgun (WGS) entry which is preliminary data.</text>
</comment>
<dbReference type="AlphaFoldDB" id="A0A9P6JV82"/>
<dbReference type="SUPFAM" id="SSF51735">
    <property type="entry name" value="NAD(P)-binding Rossmann-fold domains"/>
    <property type="match status" value="1"/>
</dbReference>
<dbReference type="InterPro" id="IPR051911">
    <property type="entry name" value="SDR_oxidoreductase"/>
</dbReference>
<evidence type="ECO:0000256" key="4">
    <source>
        <dbReference type="RuleBase" id="RU000363"/>
    </source>
</evidence>